<evidence type="ECO:0000313" key="4">
    <source>
        <dbReference type="EMBL" id="MDZ8120502.1"/>
    </source>
</evidence>
<accession>A0ABU5N242</accession>
<dbReference type="Gene3D" id="2.130.10.10">
    <property type="entry name" value="YVTN repeat-like/Quinoprotein amine dehydrogenase"/>
    <property type="match status" value="1"/>
</dbReference>
<dbReference type="InterPro" id="IPR057422">
    <property type="entry name" value="CGLA_C"/>
</dbReference>
<dbReference type="Proteomes" id="UP001290861">
    <property type="component" value="Unassembled WGS sequence"/>
</dbReference>
<proteinExistence type="predicted"/>
<keyword evidence="5" id="KW-1185">Reference proteome</keyword>
<dbReference type="Pfam" id="PF25291">
    <property type="entry name" value="CGLA_C"/>
    <property type="match status" value="1"/>
</dbReference>
<reference evidence="4 5" key="1">
    <citation type="journal article" date="2024" name="Appl. Environ. Microbiol.">
        <title>Pontiella agarivorans sp. nov., a novel marine anaerobic bacterium capable of degrading macroalgal polysaccharides and fixing nitrogen.</title>
        <authorList>
            <person name="Liu N."/>
            <person name="Kivenson V."/>
            <person name="Peng X."/>
            <person name="Cui Z."/>
            <person name="Lankiewicz T.S."/>
            <person name="Gosselin K.M."/>
            <person name="English C.J."/>
            <person name="Blair E.M."/>
            <person name="O'Malley M.A."/>
            <person name="Valentine D.L."/>
        </authorList>
    </citation>
    <scope>NUCLEOTIDE SEQUENCE [LARGE SCALE GENOMIC DNA]</scope>
    <source>
        <strain evidence="4 5">NLcol2</strain>
    </source>
</reference>
<sequence length="1277" mass="139647">MHKSKRKIRISSRKLCSLATVMLLPMIGKVYGDFLVDGPFSSGITEANTGSNETSFDELDAGWDHKGSWDLSNGSASNTATRSQAGLAQVVSIGSASGNVVHLSIDWMPPSDATGTQLNLTYQVIAWKKTGTPESGKFFVGINYASPKIGTLDGTTAYTDLLNGTYSTTEANQSRGTFTGTAGLNQTFSVDLPLSSFSSGLDDISEYDYIGIRLATENGSGGIVDNVMLSTGIDHNMPQPLTSIDTGWTIQKVRTAAVDTNTLLIGSSYEGALIGMTWDGTALWTNHLSGYMNHDLWCDDLTGDGTDEILVANADGRVYCVDSSTGSNVWNYVPNDGGHLPPMYAVCTVHSNGTPYVVCGAFDKFIHYIDAAGAPVKSVDSHPYSIANTWGNTAPPDKYHNANFLRPFITNGVEKLALLGSMSHMQDNGVFYLFDPLADMPYLTVDVNGPKVSGDLRVMDPDGDGNDELIIGSSALNGDSIVHFDPRSGEQNEWVITGNKGSAGYRVTQVASYPDGDSFKYFVLCGATLSIATPSGDSNIVSSAANYQCSYAFNDLWQDPDSGKIVLASAQSGGSCIHIIDTRHSNWLPAFEALNPPGKIAAIIANTAQTKAQLSTFTKPAWERDPVEVILTAASPTHPVAQDVISYSDTPVFMNYYWDSFAQDPDDWNRDTVLATNPEYRDKRDSRRSYTKTEAWILSQVGAEDDGGEGIAMWGGHGNDPYYYSLDTLKGIIDLQNGEKTCLIWPEMNGSSEAFAKVMEDRFYPLAEYARTNNANIFIRNKNIFWQGAVYLPAWERIRNGEFSEVFTSLLEETTDKTCELSVVGRMGLWASGALDSWGMRCSRDNPSFDRARQHSYQRLPNHFLRNMVYNLAGGATMLNVTYVDADYQSLAWELVAKGALFVPKREEIVSFNPVHLSMHDPDEHYLEDGENNKWTTFYDQSFEQNNPFVFSRMNGTWPAAPNTAWDFSRYAAGVKDRRQNFIPPYPNGTVLVTPVQDGVFANTNAARGRMTDHLHPMYKNIMQEFISNGRYYISSDGTATNAADTFYTTVANAITNSASRLPVTVSGDIAWIVAQTSPTHLRLTLVDSGYLNPKSRTATVRFNTVSPIAVTDVLDGTVFPVSGNSATINVPLGLWRFIDLELSEPFFPDNGWGEFSSTNGLPGNSWADTDGDGAADQIEYALNGDPKDAGSMPLSPRINFYPDSSVGFAHPQLVHSNPGIGYIQEWTTNLVSGPWLTNWSSYSSAATTNPAYNLAEQTLDGSAKEKLFFRLQITQP</sequence>
<evidence type="ECO:0000259" key="2">
    <source>
        <dbReference type="Pfam" id="PF25291"/>
    </source>
</evidence>
<organism evidence="4 5">
    <name type="scientific">Pontiella agarivorans</name>
    <dbReference type="NCBI Taxonomy" id="3038953"/>
    <lineage>
        <taxon>Bacteria</taxon>
        <taxon>Pseudomonadati</taxon>
        <taxon>Kiritimatiellota</taxon>
        <taxon>Kiritimatiellia</taxon>
        <taxon>Kiritimatiellales</taxon>
        <taxon>Pontiellaceae</taxon>
        <taxon>Pontiella</taxon>
    </lineage>
</organism>
<evidence type="ECO:0000259" key="1">
    <source>
        <dbReference type="Pfam" id="PF25290"/>
    </source>
</evidence>
<dbReference type="InterPro" id="IPR015943">
    <property type="entry name" value="WD40/YVTN_repeat-like_dom_sf"/>
</dbReference>
<dbReference type="RefSeq" id="WP_322610276.1">
    <property type="nucleotide sequence ID" value="NZ_JARVCO010000012.1"/>
</dbReference>
<feature type="domain" description="Lambda-carrageenase middle" evidence="1">
    <location>
        <begin position="667"/>
        <end position="1038"/>
    </location>
</feature>
<evidence type="ECO:0000259" key="3">
    <source>
        <dbReference type="Pfam" id="PF25292"/>
    </source>
</evidence>
<name>A0ABU5N242_9BACT</name>
<protein>
    <recommendedName>
        <fullName evidence="6">Lambda-carrageenase</fullName>
    </recommendedName>
</protein>
<dbReference type="EMBL" id="JARVCO010000012">
    <property type="protein sequence ID" value="MDZ8120502.1"/>
    <property type="molecule type" value="Genomic_DNA"/>
</dbReference>
<dbReference type="InterPro" id="IPR057420">
    <property type="entry name" value="Beta-prop_CGLA"/>
</dbReference>
<feature type="domain" description="Lambda-carrageenase C-terminal" evidence="2">
    <location>
        <begin position="1065"/>
        <end position="1142"/>
    </location>
</feature>
<dbReference type="Pfam" id="PF25290">
    <property type="entry name" value="CGLA_M"/>
    <property type="match status" value="1"/>
</dbReference>
<dbReference type="InterPro" id="IPR057421">
    <property type="entry name" value="CGLA_M"/>
</dbReference>
<dbReference type="InterPro" id="IPR011047">
    <property type="entry name" value="Quinoprotein_ADH-like_sf"/>
</dbReference>
<evidence type="ECO:0000313" key="5">
    <source>
        <dbReference type="Proteomes" id="UP001290861"/>
    </source>
</evidence>
<gene>
    <name evidence="4" type="ORF">P9H32_17885</name>
</gene>
<feature type="domain" description="Lambda-carrageenase beta-propeller" evidence="3">
    <location>
        <begin position="264"/>
        <end position="580"/>
    </location>
</feature>
<evidence type="ECO:0008006" key="6">
    <source>
        <dbReference type="Google" id="ProtNLM"/>
    </source>
</evidence>
<dbReference type="SUPFAM" id="SSF50998">
    <property type="entry name" value="Quinoprotein alcohol dehydrogenase-like"/>
    <property type="match status" value="1"/>
</dbReference>
<dbReference type="Pfam" id="PF25292">
    <property type="entry name" value="Beta-prop_CGLA"/>
    <property type="match status" value="1"/>
</dbReference>
<comment type="caution">
    <text evidence="4">The sequence shown here is derived from an EMBL/GenBank/DDBJ whole genome shotgun (WGS) entry which is preliminary data.</text>
</comment>